<evidence type="ECO:0000313" key="3">
    <source>
        <dbReference type="Proteomes" id="UP000281406"/>
    </source>
</evidence>
<accession>A0A3N0YDR5</accession>
<evidence type="ECO:0000313" key="2">
    <source>
        <dbReference type="EMBL" id="ROL43918.1"/>
    </source>
</evidence>
<dbReference type="Proteomes" id="UP000281406">
    <property type="component" value="Unassembled WGS sequence"/>
</dbReference>
<dbReference type="AlphaFoldDB" id="A0A3N0YDR5"/>
<comment type="caution">
    <text evidence="2">The sequence shown here is derived from an EMBL/GenBank/DDBJ whole genome shotgun (WGS) entry which is preliminary data.</text>
</comment>
<proteinExistence type="predicted"/>
<organism evidence="2 3">
    <name type="scientific">Anabarilius grahami</name>
    <name type="common">Kanglang fish</name>
    <name type="synonym">Barilius grahami</name>
    <dbReference type="NCBI Taxonomy" id="495550"/>
    <lineage>
        <taxon>Eukaryota</taxon>
        <taxon>Metazoa</taxon>
        <taxon>Chordata</taxon>
        <taxon>Craniata</taxon>
        <taxon>Vertebrata</taxon>
        <taxon>Euteleostomi</taxon>
        <taxon>Actinopterygii</taxon>
        <taxon>Neopterygii</taxon>
        <taxon>Teleostei</taxon>
        <taxon>Ostariophysi</taxon>
        <taxon>Cypriniformes</taxon>
        <taxon>Xenocyprididae</taxon>
        <taxon>Xenocypridinae</taxon>
        <taxon>Xenocypridinae incertae sedis</taxon>
        <taxon>Anabarilius</taxon>
    </lineage>
</organism>
<feature type="region of interest" description="Disordered" evidence="1">
    <location>
        <begin position="1"/>
        <end position="26"/>
    </location>
</feature>
<name>A0A3N0YDR5_ANAGA</name>
<dbReference type="EMBL" id="RJVU01047120">
    <property type="protein sequence ID" value="ROL43918.1"/>
    <property type="molecule type" value="Genomic_DNA"/>
</dbReference>
<keyword evidence="3" id="KW-1185">Reference proteome</keyword>
<protein>
    <submittedName>
        <fullName evidence="2">Uncharacterized protein</fullName>
    </submittedName>
</protein>
<evidence type="ECO:0000256" key="1">
    <source>
        <dbReference type="SAM" id="MobiDB-lite"/>
    </source>
</evidence>
<sequence>MSDKRQRARVQGSWAKPLHKPQQPTGMTTLQTCTYYNTSQDAQSGSWKYGPRSFEFNQPADVRAILLLLYAVFLDSIHI</sequence>
<reference evidence="2 3" key="1">
    <citation type="submission" date="2018-10" db="EMBL/GenBank/DDBJ databases">
        <title>Genome assembly for a Yunnan-Guizhou Plateau 3E fish, Anabarilius grahami (Regan), and its evolutionary and genetic applications.</title>
        <authorList>
            <person name="Jiang W."/>
        </authorList>
    </citation>
    <scope>NUCLEOTIDE SEQUENCE [LARGE SCALE GENOMIC DNA]</scope>
    <source>
        <strain evidence="2">AG-KIZ</strain>
        <tissue evidence="2">Muscle</tissue>
    </source>
</reference>
<dbReference type="OrthoDB" id="545910at2759"/>
<gene>
    <name evidence="2" type="ORF">DPX16_11950</name>
</gene>